<proteinExistence type="predicted"/>
<keyword evidence="2" id="KW-1185">Reference proteome</keyword>
<dbReference type="EMBL" id="KV454416">
    <property type="protein sequence ID" value="ODQ63074.1"/>
    <property type="molecule type" value="Genomic_DNA"/>
</dbReference>
<dbReference type="AlphaFoldDB" id="A0A1E3PCY4"/>
<organism evidence="1 2">
    <name type="scientific">Nadsonia fulvescens var. elongata DSM 6958</name>
    <dbReference type="NCBI Taxonomy" id="857566"/>
    <lineage>
        <taxon>Eukaryota</taxon>
        <taxon>Fungi</taxon>
        <taxon>Dikarya</taxon>
        <taxon>Ascomycota</taxon>
        <taxon>Saccharomycotina</taxon>
        <taxon>Dipodascomycetes</taxon>
        <taxon>Dipodascales</taxon>
        <taxon>Dipodascales incertae sedis</taxon>
        <taxon>Nadsonia</taxon>
    </lineage>
</organism>
<gene>
    <name evidence="1" type="ORF">NADFUDRAFT_48298</name>
</gene>
<reference evidence="1 2" key="1">
    <citation type="journal article" date="2016" name="Proc. Natl. Acad. Sci. U.S.A.">
        <title>Comparative genomics of biotechnologically important yeasts.</title>
        <authorList>
            <person name="Riley R."/>
            <person name="Haridas S."/>
            <person name="Wolfe K.H."/>
            <person name="Lopes M.R."/>
            <person name="Hittinger C.T."/>
            <person name="Goeker M."/>
            <person name="Salamov A.A."/>
            <person name="Wisecaver J.H."/>
            <person name="Long T.M."/>
            <person name="Calvey C.H."/>
            <person name="Aerts A.L."/>
            <person name="Barry K.W."/>
            <person name="Choi C."/>
            <person name="Clum A."/>
            <person name="Coughlan A.Y."/>
            <person name="Deshpande S."/>
            <person name="Douglass A.P."/>
            <person name="Hanson S.J."/>
            <person name="Klenk H.-P."/>
            <person name="LaButti K.M."/>
            <person name="Lapidus A."/>
            <person name="Lindquist E.A."/>
            <person name="Lipzen A.M."/>
            <person name="Meier-Kolthoff J.P."/>
            <person name="Ohm R.A."/>
            <person name="Otillar R.P."/>
            <person name="Pangilinan J.L."/>
            <person name="Peng Y."/>
            <person name="Rokas A."/>
            <person name="Rosa C.A."/>
            <person name="Scheuner C."/>
            <person name="Sibirny A.A."/>
            <person name="Slot J.C."/>
            <person name="Stielow J.B."/>
            <person name="Sun H."/>
            <person name="Kurtzman C.P."/>
            <person name="Blackwell M."/>
            <person name="Grigoriev I.V."/>
            <person name="Jeffries T.W."/>
        </authorList>
    </citation>
    <scope>NUCLEOTIDE SEQUENCE [LARGE SCALE GENOMIC DNA]</scope>
    <source>
        <strain evidence="1 2">DSM 6958</strain>
    </source>
</reference>
<sequence length="59" mass="6677">MPDSDYKGLVWAPHGGHPGKCVLNFIFPQISPAYQKWVYSASVCDIYNSQYGYKVHLAQ</sequence>
<name>A0A1E3PCY4_9ASCO</name>
<dbReference type="Proteomes" id="UP000095009">
    <property type="component" value="Unassembled WGS sequence"/>
</dbReference>
<evidence type="ECO:0000313" key="2">
    <source>
        <dbReference type="Proteomes" id="UP000095009"/>
    </source>
</evidence>
<accession>A0A1E3PCY4</accession>
<evidence type="ECO:0000313" key="1">
    <source>
        <dbReference type="EMBL" id="ODQ63074.1"/>
    </source>
</evidence>
<protein>
    <submittedName>
        <fullName evidence="1">Uncharacterized protein</fullName>
    </submittedName>
</protein>